<feature type="compositionally biased region" description="Low complexity" evidence="1">
    <location>
        <begin position="376"/>
        <end position="389"/>
    </location>
</feature>
<feature type="region of interest" description="Disordered" evidence="1">
    <location>
        <begin position="373"/>
        <end position="397"/>
    </location>
</feature>
<dbReference type="Proteomes" id="UP000039865">
    <property type="component" value="Unassembled WGS sequence"/>
</dbReference>
<dbReference type="AlphaFoldDB" id="A0A078AJ73"/>
<evidence type="ECO:0000313" key="3">
    <source>
        <dbReference type="Proteomes" id="UP000039865"/>
    </source>
</evidence>
<proteinExistence type="predicted"/>
<feature type="region of interest" description="Disordered" evidence="1">
    <location>
        <begin position="77"/>
        <end position="99"/>
    </location>
</feature>
<feature type="compositionally biased region" description="Polar residues" evidence="1">
    <location>
        <begin position="458"/>
        <end position="472"/>
    </location>
</feature>
<organism evidence="2 3">
    <name type="scientific">Stylonychia lemnae</name>
    <name type="common">Ciliate</name>
    <dbReference type="NCBI Taxonomy" id="5949"/>
    <lineage>
        <taxon>Eukaryota</taxon>
        <taxon>Sar</taxon>
        <taxon>Alveolata</taxon>
        <taxon>Ciliophora</taxon>
        <taxon>Intramacronucleata</taxon>
        <taxon>Spirotrichea</taxon>
        <taxon>Stichotrichia</taxon>
        <taxon>Sporadotrichida</taxon>
        <taxon>Oxytrichidae</taxon>
        <taxon>Stylonychinae</taxon>
        <taxon>Stylonychia</taxon>
    </lineage>
</organism>
<reference evidence="2 3" key="1">
    <citation type="submission" date="2014-06" db="EMBL/GenBank/DDBJ databases">
        <authorList>
            <person name="Swart Estienne"/>
        </authorList>
    </citation>
    <scope>NUCLEOTIDE SEQUENCE [LARGE SCALE GENOMIC DNA]</scope>
    <source>
        <strain evidence="2 3">130c</strain>
    </source>
</reference>
<dbReference type="InParanoid" id="A0A078AJ73"/>
<gene>
    <name evidence="2" type="primary">Contig3634.g3883</name>
    <name evidence="2" type="ORF">STYLEM_10551</name>
</gene>
<protein>
    <submittedName>
        <fullName evidence="2">Uncharacterized protein</fullName>
    </submittedName>
</protein>
<feature type="compositionally biased region" description="Polar residues" evidence="1">
    <location>
        <begin position="77"/>
        <end position="91"/>
    </location>
</feature>
<name>A0A078AJ73_STYLE</name>
<keyword evidence="3" id="KW-1185">Reference proteome</keyword>
<accession>A0A078AJ73</accession>
<sequence>MSEQLNSRSIQQQINFKRIIPTFNSKVVEANRRENDSIKPRPKLQDITLYQRNQDHKASNFADFMSQKNALKSQNFQSNNPFTLDQNTIGTKNPLKRTNYDDLDTEQDSILTGVTFKLSNFQFEGSDQQNSQISPVQDDFAQSNLQDEQIRNQPPLYIPRQLALSNSLLKEALKRKHIQQWKFNVRCFKFHKIQWNSQYFTRIQTLRIEKAVQFEYFIRIRSKSKVSKLGPRGEAQIKNQKQHETRSPNNNQKFINSQRQQIQGSDFQVYSRQENNEQQRANLFSQNDQKDQYQNNFNFQQIFNRHNEPLPLNQSVQSQTIFKDALSTLSNFHDRKIFKSSQTSLPMQKREKLQDYHQQALLQNRKIFKPSSSSAFKTFQKQTTETQPQNYSKQYQVQNKQKNIYDLDEIKEENSQNLKENAIQTLQVFTDEAEQNNKLSQARDSIQIRKSNLVQLHNVSENENDTKQTNQQEPEEISETDDEISEVEFSKNRLSDFEDRIESKDARVKNDNKNKMEFYQRFIDNMNLSNLQMGKRIAPYSNQNQNKIELKKQIRYQYFNRTNPNHQQSSRTSQIVDFMIFSDDQIGFTNWNFFKDKIIDSDEDYESDDQVVVTGVDNCMHDLRYLQRVLNQPHPLNYCKNMQRVRAQQKLKAEMENVRHSQNSLYMNLNNLRK</sequence>
<feature type="region of interest" description="Disordered" evidence="1">
    <location>
        <begin position="458"/>
        <end position="485"/>
    </location>
</feature>
<feature type="region of interest" description="Disordered" evidence="1">
    <location>
        <begin position="228"/>
        <end position="251"/>
    </location>
</feature>
<dbReference type="EMBL" id="CCKQ01010039">
    <property type="protein sequence ID" value="CDW81532.1"/>
    <property type="molecule type" value="Genomic_DNA"/>
</dbReference>
<evidence type="ECO:0000256" key="1">
    <source>
        <dbReference type="SAM" id="MobiDB-lite"/>
    </source>
</evidence>
<evidence type="ECO:0000313" key="2">
    <source>
        <dbReference type="EMBL" id="CDW81532.1"/>
    </source>
</evidence>
<feature type="compositionally biased region" description="Acidic residues" evidence="1">
    <location>
        <begin position="473"/>
        <end position="485"/>
    </location>
</feature>